<dbReference type="InterPro" id="IPR047057">
    <property type="entry name" value="MerR_fam"/>
</dbReference>
<dbReference type="PANTHER" id="PTHR30204">
    <property type="entry name" value="REDOX-CYCLING DRUG-SENSING TRANSCRIPTIONAL ACTIVATOR SOXR"/>
    <property type="match status" value="1"/>
</dbReference>
<dbReference type="CDD" id="cd00592">
    <property type="entry name" value="HTH_MerR-like"/>
    <property type="match status" value="1"/>
</dbReference>
<evidence type="ECO:0000313" key="7">
    <source>
        <dbReference type="Proteomes" id="UP000253507"/>
    </source>
</evidence>
<dbReference type="Proteomes" id="UP000253507">
    <property type="component" value="Unassembled WGS sequence"/>
</dbReference>
<dbReference type="SUPFAM" id="SSF46955">
    <property type="entry name" value="Putative DNA-binding domain"/>
    <property type="match status" value="1"/>
</dbReference>
<name>A0A367EFS9_9ACTN</name>
<evidence type="ECO:0000259" key="5">
    <source>
        <dbReference type="PROSITE" id="PS50937"/>
    </source>
</evidence>
<evidence type="ECO:0000313" key="6">
    <source>
        <dbReference type="EMBL" id="RCG16938.1"/>
    </source>
</evidence>
<reference evidence="6 7" key="1">
    <citation type="submission" date="2018-06" db="EMBL/GenBank/DDBJ databases">
        <title>Streptomyces reniochalinae sp. nov. and Streptomyces diacarnus sp. nov. from marine sponges.</title>
        <authorList>
            <person name="Li L."/>
        </authorList>
    </citation>
    <scope>NUCLEOTIDE SEQUENCE [LARGE SCALE GENOMIC DNA]</scope>
    <source>
        <strain evidence="6 7">LHW50302</strain>
    </source>
</reference>
<evidence type="ECO:0000256" key="2">
    <source>
        <dbReference type="ARBA" id="ARBA00023015"/>
    </source>
</evidence>
<evidence type="ECO:0000256" key="1">
    <source>
        <dbReference type="ARBA" id="ARBA00022491"/>
    </source>
</evidence>
<dbReference type="SMART" id="SM00422">
    <property type="entry name" value="HTH_MERR"/>
    <property type="match status" value="1"/>
</dbReference>
<accession>A0A367EFS9</accession>
<dbReference type="PROSITE" id="PS00552">
    <property type="entry name" value="HTH_MERR_1"/>
    <property type="match status" value="1"/>
</dbReference>
<sequence>MPTQLLAIGEAAARLGVSTHLLRHWEAEGVITPLRTAGDARRYDPELLDALSIAVKCRQAGMSLSVIAQLLNGRRQDRRHLIAEQRDAIDRQRARLERTATFLDHVLDCSHPVVRECPACRDFASSTA</sequence>
<keyword evidence="4" id="KW-0804">Transcription</keyword>
<dbReference type="Pfam" id="PF13411">
    <property type="entry name" value="MerR_1"/>
    <property type="match status" value="1"/>
</dbReference>
<keyword evidence="3" id="KW-0238">DNA-binding</keyword>
<keyword evidence="2" id="KW-0805">Transcription regulation</keyword>
<feature type="domain" description="HTH merR-type" evidence="5">
    <location>
        <begin position="5"/>
        <end position="73"/>
    </location>
</feature>
<gene>
    <name evidence="6" type="ORF">DQ392_17795</name>
</gene>
<keyword evidence="1" id="KW-0678">Repressor</keyword>
<keyword evidence="7" id="KW-1185">Reference proteome</keyword>
<dbReference type="InterPro" id="IPR009061">
    <property type="entry name" value="DNA-bd_dom_put_sf"/>
</dbReference>
<dbReference type="GO" id="GO:0003677">
    <property type="term" value="F:DNA binding"/>
    <property type="evidence" value="ECO:0007669"/>
    <property type="project" value="UniProtKB-KW"/>
</dbReference>
<dbReference type="PANTHER" id="PTHR30204:SF69">
    <property type="entry name" value="MERR-FAMILY TRANSCRIPTIONAL REGULATOR"/>
    <property type="match status" value="1"/>
</dbReference>
<comment type="caution">
    <text evidence="6">The sequence shown here is derived from an EMBL/GenBank/DDBJ whole genome shotgun (WGS) entry which is preliminary data.</text>
</comment>
<dbReference type="RefSeq" id="WP_114016632.1">
    <property type="nucleotide sequence ID" value="NZ_QOIM01000037.1"/>
</dbReference>
<dbReference type="EMBL" id="QOIM01000037">
    <property type="protein sequence ID" value="RCG16938.1"/>
    <property type="molecule type" value="Genomic_DNA"/>
</dbReference>
<organism evidence="6 7">
    <name type="scientific">Streptomyces reniochalinae</name>
    <dbReference type="NCBI Taxonomy" id="2250578"/>
    <lineage>
        <taxon>Bacteria</taxon>
        <taxon>Bacillati</taxon>
        <taxon>Actinomycetota</taxon>
        <taxon>Actinomycetes</taxon>
        <taxon>Kitasatosporales</taxon>
        <taxon>Streptomycetaceae</taxon>
        <taxon>Streptomyces</taxon>
    </lineage>
</organism>
<dbReference type="AlphaFoldDB" id="A0A367EFS9"/>
<dbReference type="GO" id="GO:0003700">
    <property type="term" value="F:DNA-binding transcription factor activity"/>
    <property type="evidence" value="ECO:0007669"/>
    <property type="project" value="InterPro"/>
</dbReference>
<dbReference type="InterPro" id="IPR000551">
    <property type="entry name" value="MerR-type_HTH_dom"/>
</dbReference>
<dbReference type="PROSITE" id="PS50937">
    <property type="entry name" value="HTH_MERR_2"/>
    <property type="match status" value="1"/>
</dbReference>
<dbReference type="Gene3D" id="1.10.1660.10">
    <property type="match status" value="1"/>
</dbReference>
<evidence type="ECO:0000256" key="4">
    <source>
        <dbReference type="ARBA" id="ARBA00023163"/>
    </source>
</evidence>
<evidence type="ECO:0000256" key="3">
    <source>
        <dbReference type="ARBA" id="ARBA00023125"/>
    </source>
</evidence>
<protein>
    <submittedName>
        <fullName evidence="6">MerR family transcriptional regulator</fullName>
    </submittedName>
</protein>
<dbReference type="OrthoDB" id="9802039at2"/>
<proteinExistence type="predicted"/>